<dbReference type="RefSeq" id="WP_163290980.1">
    <property type="nucleotide sequence ID" value="NZ_JAAGWY010000004.1"/>
</dbReference>
<evidence type="ECO:0000313" key="4">
    <source>
        <dbReference type="Proteomes" id="UP000474967"/>
    </source>
</evidence>
<dbReference type="AlphaFoldDB" id="A0A6L9Y2K8"/>
<feature type="domain" description="DUF4395" evidence="2">
    <location>
        <begin position="9"/>
        <end position="145"/>
    </location>
</feature>
<feature type="transmembrane region" description="Helical" evidence="1">
    <location>
        <begin position="20"/>
        <end position="44"/>
    </location>
</feature>
<organism evidence="3 4">
    <name type="scientific">Leifsonia tongyongensis</name>
    <dbReference type="NCBI Taxonomy" id="1268043"/>
    <lineage>
        <taxon>Bacteria</taxon>
        <taxon>Bacillati</taxon>
        <taxon>Actinomycetota</taxon>
        <taxon>Actinomycetes</taxon>
        <taxon>Micrococcales</taxon>
        <taxon>Microbacteriaceae</taxon>
        <taxon>Leifsonia</taxon>
    </lineage>
</organism>
<proteinExistence type="predicted"/>
<feature type="transmembrane region" description="Helical" evidence="1">
    <location>
        <begin position="120"/>
        <end position="143"/>
    </location>
</feature>
<evidence type="ECO:0000259" key="2">
    <source>
        <dbReference type="Pfam" id="PF14340"/>
    </source>
</evidence>
<evidence type="ECO:0000256" key="1">
    <source>
        <dbReference type="SAM" id="Phobius"/>
    </source>
</evidence>
<keyword evidence="4" id="KW-1185">Reference proteome</keyword>
<evidence type="ECO:0000313" key="3">
    <source>
        <dbReference type="EMBL" id="NEN07528.1"/>
    </source>
</evidence>
<dbReference type="EMBL" id="JAAGWY010000004">
    <property type="protein sequence ID" value="NEN07528.1"/>
    <property type="molecule type" value="Genomic_DNA"/>
</dbReference>
<comment type="caution">
    <text evidence="3">The sequence shown here is derived from an EMBL/GenBank/DDBJ whole genome shotgun (WGS) entry which is preliminary data.</text>
</comment>
<sequence length="157" mass="16445">MPQQPDAGIDPRSPRFGAGITAVLLLVTIFLGLAGLDIAAFVVLLVVSLLFAWGAFAGIQLHPYGVLFRAFVRPRLGPPAEREDPAPPTFAQGVGFVITALGLVLALFGVPYAVVVAAALAFVAAFLNAVFGYCLGCQIYLLLVRAGVIRRAHTDAA</sequence>
<keyword evidence="1" id="KW-1133">Transmembrane helix</keyword>
<dbReference type="Pfam" id="PF14340">
    <property type="entry name" value="DUF4395"/>
    <property type="match status" value="1"/>
</dbReference>
<feature type="transmembrane region" description="Helical" evidence="1">
    <location>
        <begin position="50"/>
        <end position="72"/>
    </location>
</feature>
<protein>
    <submittedName>
        <fullName evidence="3">DUF4395 domain-containing protein</fullName>
    </submittedName>
</protein>
<dbReference type="InterPro" id="IPR025508">
    <property type="entry name" value="DUF4395"/>
</dbReference>
<gene>
    <name evidence="3" type="ORF">G3T36_16830</name>
</gene>
<dbReference type="Proteomes" id="UP000474967">
    <property type="component" value="Unassembled WGS sequence"/>
</dbReference>
<feature type="transmembrane region" description="Helical" evidence="1">
    <location>
        <begin position="93"/>
        <end position="114"/>
    </location>
</feature>
<accession>A0A6L9Y2K8</accession>
<name>A0A6L9Y2K8_9MICO</name>
<reference evidence="3 4" key="1">
    <citation type="journal article" date="2014" name="J. Microbiol.">
        <title>Diaminobutyricibacter tongyongensis gen. nov., sp. nov. and Homoserinibacter gongjuensis gen. nov., sp. nov. belong to the family Microbacteriaceae.</title>
        <authorList>
            <person name="Kim S.J."/>
            <person name="Ahn J.H."/>
            <person name="Weon H.Y."/>
            <person name="Hamada M."/>
            <person name="Suzuki K."/>
            <person name="Kwon S.W."/>
        </authorList>
    </citation>
    <scope>NUCLEOTIDE SEQUENCE [LARGE SCALE GENOMIC DNA]</scope>
    <source>
        <strain evidence="3 4">NBRC 108724</strain>
    </source>
</reference>
<keyword evidence="1" id="KW-0472">Membrane</keyword>
<keyword evidence="1" id="KW-0812">Transmembrane</keyword>